<gene>
    <name evidence="6" type="ORF">P5F74_02150</name>
</gene>
<dbReference type="SUPFAM" id="SSF53850">
    <property type="entry name" value="Periplasmic binding protein-like II"/>
    <property type="match status" value="1"/>
</dbReference>
<dbReference type="PANTHER" id="PTHR47737">
    <property type="entry name" value="GLYCINE BETAINE/PROLINE BETAINE TRANSPORT SYSTEM PERMEASE PROTEIN PROW"/>
    <property type="match status" value="1"/>
</dbReference>
<dbReference type="PANTHER" id="PTHR47737:SF1">
    <property type="entry name" value="GLYCINE BETAINE_PROLINE BETAINE TRANSPORT SYSTEM PERMEASE PROTEIN PROW"/>
    <property type="match status" value="1"/>
</dbReference>
<feature type="domain" description="ABC-type glycine betaine transport system substrate-binding" evidence="5">
    <location>
        <begin position="60"/>
        <end position="301"/>
    </location>
</feature>
<organism evidence="6 7">
    <name type="scientific">Shouchella miscanthi</name>
    <dbReference type="NCBI Taxonomy" id="2598861"/>
    <lineage>
        <taxon>Bacteria</taxon>
        <taxon>Bacillati</taxon>
        <taxon>Bacillota</taxon>
        <taxon>Bacilli</taxon>
        <taxon>Bacillales</taxon>
        <taxon>Bacillaceae</taxon>
        <taxon>Shouchella</taxon>
    </lineage>
</organism>
<evidence type="ECO:0000256" key="2">
    <source>
        <dbReference type="ARBA" id="ARBA00022448"/>
    </source>
</evidence>
<evidence type="ECO:0000256" key="3">
    <source>
        <dbReference type="ARBA" id="ARBA00022475"/>
    </source>
</evidence>
<evidence type="ECO:0000259" key="5">
    <source>
        <dbReference type="Pfam" id="PF04069"/>
    </source>
</evidence>
<dbReference type="InterPro" id="IPR007210">
    <property type="entry name" value="ABC_Gly_betaine_transp_sub-bd"/>
</dbReference>
<dbReference type="Gene3D" id="3.40.190.100">
    <property type="entry name" value="Glycine betaine-binding periplasmic protein, domain 2"/>
    <property type="match status" value="1"/>
</dbReference>
<keyword evidence="2" id="KW-0813">Transport</keyword>
<comment type="caution">
    <text evidence="6">The sequence shown here is derived from an EMBL/GenBank/DDBJ whole genome shotgun (WGS) entry which is preliminary data.</text>
</comment>
<evidence type="ECO:0000313" key="6">
    <source>
        <dbReference type="EMBL" id="MED4126928.1"/>
    </source>
</evidence>
<keyword evidence="3" id="KW-1003">Cell membrane</keyword>
<dbReference type="EMBL" id="JAROAS010000004">
    <property type="protein sequence ID" value="MED4126928.1"/>
    <property type="molecule type" value="Genomic_DNA"/>
</dbReference>
<evidence type="ECO:0000256" key="4">
    <source>
        <dbReference type="ARBA" id="ARBA00023136"/>
    </source>
</evidence>
<reference evidence="6 7" key="1">
    <citation type="submission" date="2023-03" db="EMBL/GenBank/DDBJ databases">
        <title>Bacillus Genome Sequencing.</title>
        <authorList>
            <person name="Dunlap C."/>
        </authorList>
    </citation>
    <scope>NUCLEOTIDE SEQUENCE [LARGE SCALE GENOMIC DNA]</scope>
    <source>
        <strain evidence="6 7">B-4107</strain>
    </source>
</reference>
<dbReference type="Proteomes" id="UP001341820">
    <property type="component" value="Unassembled WGS sequence"/>
</dbReference>
<protein>
    <submittedName>
        <fullName evidence="6">Glycine betaine ABC transporter substrate-binding protein</fullName>
    </submittedName>
</protein>
<dbReference type="Gene3D" id="3.10.105.10">
    <property type="entry name" value="Dipeptide-binding Protein, Domain 3"/>
    <property type="match status" value="2"/>
</dbReference>
<sequence length="314" mass="35682">MTDQVAMLRLYLIRLNRSKQILQKEMERCKLKKRFWPIIAIVPFTLAACGTSESQSSSDKEIELTYVAWDSELASNYVIKEAFEQAGYDVTLTVVEQAIMWQSVADGSVDAHVAGWLPDDMKADYERYQEEIVDLGANLEGARTGLAVPTYMDVTSIEELNADVVSEITGIDAGAGIAIATEDVIEAYNLDIEQTLSTDAFMTQQLRNAYENEEPIVVTAWEPHWKFNSFDLRFLDDPEGIYAEEGEIRTIVREGLEEEDPDAFRILDQFYWTADDMNEVMLLIAEEGMDPEDAAKQWVEENQEKVTEWLEGVE</sequence>
<accession>A0ABU6NFF7</accession>
<name>A0ABU6NFF7_9BACI</name>
<comment type="subcellular location">
    <subcellularLocation>
        <location evidence="1">Cell membrane</location>
    </subcellularLocation>
</comment>
<keyword evidence="4" id="KW-0472">Membrane</keyword>
<evidence type="ECO:0000313" key="7">
    <source>
        <dbReference type="Proteomes" id="UP001341820"/>
    </source>
</evidence>
<keyword evidence="7" id="KW-1185">Reference proteome</keyword>
<dbReference type="CDD" id="cd13639">
    <property type="entry name" value="PBP2_OpuAC_like"/>
    <property type="match status" value="1"/>
</dbReference>
<evidence type="ECO:0000256" key="1">
    <source>
        <dbReference type="ARBA" id="ARBA00004236"/>
    </source>
</evidence>
<dbReference type="RefSeq" id="WP_328236260.1">
    <property type="nucleotide sequence ID" value="NZ_JAROAS010000004.1"/>
</dbReference>
<proteinExistence type="predicted"/>
<dbReference type="Pfam" id="PF04069">
    <property type="entry name" value="OpuAC"/>
    <property type="match status" value="1"/>
</dbReference>